<sequence>MWDECTYLVDWLLKTRVRIASFSLPEGRNHASLRDPFAPELIQPYALNSGATTFCSSIRLYEGVSWPEYEEAEDLYA</sequence>
<dbReference type="HOGENOM" id="CLU_2638059_0_0_1"/>
<gene>
    <name evidence="1" type="ORF">ANIA_11404</name>
</gene>
<dbReference type="AlphaFoldDB" id="C8V4F8"/>
<dbReference type="KEGG" id="ani:ANIA_11404"/>
<dbReference type="InParanoid" id="C8V4F8"/>
<dbReference type="EMBL" id="BN001302">
    <property type="protein sequence ID" value="CBF75860.1"/>
    <property type="molecule type" value="Genomic_DNA"/>
</dbReference>
<protein>
    <submittedName>
        <fullName evidence="1">Uncharacterized protein</fullName>
    </submittedName>
</protein>
<keyword evidence="2" id="KW-1185">Reference proteome</keyword>
<dbReference type="Proteomes" id="UP000000560">
    <property type="component" value="Chromosome II"/>
</dbReference>
<name>C8V4F8_EMENI</name>
<accession>C8V4F8</accession>
<dbReference type="GeneID" id="74896996"/>
<proteinExistence type="predicted"/>
<evidence type="ECO:0000313" key="1">
    <source>
        <dbReference type="EMBL" id="CBF75860.1"/>
    </source>
</evidence>
<organism evidence="1 2">
    <name type="scientific">Emericella nidulans (strain FGSC A4 / ATCC 38163 / CBS 112.46 / NRRL 194 / M139)</name>
    <name type="common">Aspergillus nidulans</name>
    <dbReference type="NCBI Taxonomy" id="227321"/>
    <lineage>
        <taxon>Eukaryota</taxon>
        <taxon>Fungi</taxon>
        <taxon>Dikarya</taxon>
        <taxon>Ascomycota</taxon>
        <taxon>Pezizomycotina</taxon>
        <taxon>Eurotiomycetes</taxon>
        <taxon>Eurotiomycetidae</taxon>
        <taxon>Eurotiales</taxon>
        <taxon>Aspergillaceae</taxon>
        <taxon>Aspergillus</taxon>
        <taxon>Aspergillus subgen. Nidulantes</taxon>
    </lineage>
</organism>
<reference evidence="2" key="1">
    <citation type="journal article" date="2005" name="Nature">
        <title>Sequencing of Aspergillus nidulans and comparative analysis with A. fumigatus and A. oryzae.</title>
        <authorList>
            <person name="Galagan J.E."/>
            <person name="Calvo S.E."/>
            <person name="Cuomo C."/>
            <person name="Ma L.J."/>
            <person name="Wortman J.R."/>
            <person name="Batzoglou S."/>
            <person name="Lee S.I."/>
            <person name="Basturkmen M."/>
            <person name="Spevak C.C."/>
            <person name="Clutterbuck J."/>
            <person name="Kapitonov V."/>
            <person name="Jurka J."/>
            <person name="Scazzocchio C."/>
            <person name="Farman M."/>
            <person name="Butler J."/>
            <person name="Purcell S."/>
            <person name="Harris S."/>
            <person name="Braus G.H."/>
            <person name="Draht O."/>
            <person name="Busch S."/>
            <person name="D'Enfert C."/>
            <person name="Bouchier C."/>
            <person name="Goldman G.H."/>
            <person name="Bell-Pedersen D."/>
            <person name="Griffiths-Jones S."/>
            <person name="Doonan J.H."/>
            <person name="Yu J."/>
            <person name="Vienken K."/>
            <person name="Pain A."/>
            <person name="Freitag M."/>
            <person name="Selker E.U."/>
            <person name="Archer D.B."/>
            <person name="Penalva M.A."/>
            <person name="Oakley B.R."/>
            <person name="Momany M."/>
            <person name="Tanaka T."/>
            <person name="Kumagai T."/>
            <person name="Asai K."/>
            <person name="Machida M."/>
            <person name="Nierman W.C."/>
            <person name="Denning D.W."/>
            <person name="Caddick M."/>
            <person name="Hynes M."/>
            <person name="Paoletti M."/>
            <person name="Fischer R."/>
            <person name="Miller B."/>
            <person name="Dyer P."/>
            <person name="Sachs M.S."/>
            <person name="Osmani S.A."/>
            <person name="Birren B.W."/>
        </authorList>
    </citation>
    <scope>NUCLEOTIDE SEQUENCE [LARGE SCALE GENOMIC DNA]</scope>
    <source>
        <strain evidence="2">FGSC A4 / ATCC 38163 / CBS 112.46 / NRRL 194 / M139</strain>
    </source>
</reference>
<dbReference type="RefSeq" id="XP_050467530.1">
    <property type="nucleotide sequence ID" value="XM_050611505.1"/>
</dbReference>
<reference evidence="2" key="2">
    <citation type="journal article" date="2009" name="Fungal Genet. Biol.">
        <title>The 2008 update of the Aspergillus nidulans genome annotation: a community effort.</title>
        <authorList>
            <person name="Wortman J.R."/>
            <person name="Gilsenan J.M."/>
            <person name="Joardar V."/>
            <person name="Deegan J."/>
            <person name="Clutterbuck J."/>
            <person name="Andersen M.R."/>
            <person name="Archer D."/>
            <person name="Bencina M."/>
            <person name="Braus G."/>
            <person name="Coutinho P."/>
            <person name="von Dohren H."/>
            <person name="Doonan J."/>
            <person name="Driessen A.J."/>
            <person name="Durek P."/>
            <person name="Espeso E."/>
            <person name="Fekete E."/>
            <person name="Flipphi M."/>
            <person name="Estrada C.G."/>
            <person name="Geysens S."/>
            <person name="Goldman G."/>
            <person name="de Groot P.W."/>
            <person name="Hansen K."/>
            <person name="Harris S.D."/>
            <person name="Heinekamp T."/>
            <person name="Helmstaedt K."/>
            <person name="Henrissat B."/>
            <person name="Hofmann G."/>
            <person name="Homan T."/>
            <person name="Horio T."/>
            <person name="Horiuchi H."/>
            <person name="James S."/>
            <person name="Jones M."/>
            <person name="Karaffa L."/>
            <person name="Karanyi Z."/>
            <person name="Kato M."/>
            <person name="Keller N."/>
            <person name="Kelly D.E."/>
            <person name="Kiel J.A."/>
            <person name="Kim J.M."/>
            <person name="van der Klei I.J."/>
            <person name="Klis F.M."/>
            <person name="Kovalchuk A."/>
            <person name="Krasevec N."/>
            <person name="Kubicek C.P."/>
            <person name="Liu B."/>
            <person name="Maccabe A."/>
            <person name="Meyer V."/>
            <person name="Mirabito P."/>
            <person name="Miskei M."/>
            <person name="Mos M."/>
            <person name="Mullins J."/>
            <person name="Nelson D.R."/>
            <person name="Nielsen J."/>
            <person name="Oakley B.R."/>
            <person name="Osmani S.A."/>
            <person name="Pakula T."/>
            <person name="Paszewski A."/>
            <person name="Paulsen I."/>
            <person name="Pilsyk S."/>
            <person name="Pocsi I."/>
            <person name="Punt P.J."/>
            <person name="Ram A.F."/>
            <person name="Ren Q."/>
            <person name="Robellet X."/>
            <person name="Robson G."/>
            <person name="Seiboth B."/>
            <person name="van Solingen P."/>
            <person name="Specht T."/>
            <person name="Sun J."/>
            <person name="Taheri-Talesh N."/>
            <person name="Takeshita N."/>
            <person name="Ussery D."/>
            <person name="vanKuyk P.A."/>
            <person name="Visser H."/>
            <person name="van de Vondervoort P.J."/>
            <person name="de Vries R.P."/>
            <person name="Walton J."/>
            <person name="Xiang X."/>
            <person name="Xiong Y."/>
            <person name="Zeng A.P."/>
            <person name="Brandt B.W."/>
            <person name="Cornell M.J."/>
            <person name="van den Hondel C.A."/>
            <person name="Visser J."/>
            <person name="Oliver S.G."/>
            <person name="Turner G."/>
        </authorList>
    </citation>
    <scope>GENOME REANNOTATION</scope>
    <source>
        <strain evidence="2">FGSC A4 / ATCC 38163 / CBS 112.46 / NRRL 194 / M139</strain>
    </source>
</reference>
<evidence type="ECO:0000313" key="2">
    <source>
        <dbReference type="Proteomes" id="UP000000560"/>
    </source>
</evidence>